<keyword evidence="3" id="KW-1185">Reference proteome</keyword>
<comment type="caution">
    <text evidence="2">The sequence shown here is derived from an EMBL/GenBank/DDBJ whole genome shotgun (WGS) entry which is preliminary data.</text>
</comment>
<dbReference type="RefSeq" id="WP_273738600.1">
    <property type="nucleotide sequence ID" value="NZ_JAQIVI010000157.1"/>
</dbReference>
<dbReference type="InterPro" id="IPR015943">
    <property type="entry name" value="WD40/YVTN_repeat-like_dom_sf"/>
</dbReference>
<dbReference type="EMBL" id="JBHSWV010000157">
    <property type="protein sequence ID" value="MFC6765577.1"/>
    <property type="molecule type" value="Genomic_DNA"/>
</dbReference>
<gene>
    <name evidence="2" type="ORF">ACFQE6_11435</name>
</gene>
<dbReference type="AlphaFoldDB" id="A0ABD5SKT4"/>
<proteinExistence type="predicted"/>
<dbReference type="SUPFAM" id="SSF50998">
    <property type="entry name" value="Quinoprotein alcohol dehydrogenase-like"/>
    <property type="match status" value="2"/>
</dbReference>
<protein>
    <submittedName>
        <fullName evidence="2">PQQ-binding-like beta-propeller repeat protein</fullName>
    </submittedName>
</protein>
<organism evidence="2 3">
    <name type="scientific">Natrinema soli</name>
    <dbReference type="NCBI Taxonomy" id="1930624"/>
    <lineage>
        <taxon>Archaea</taxon>
        <taxon>Methanobacteriati</taxon>
        <taxon>Methanobacteriota</taxon>
        <taxon>Stenosarchaea group</taxon>
        <taxon>Halobacteria</taxon>
        <taxon>Halobacteriales</taxon>
        <taxon>Natrialbaceae</taxon>
        <taxon>Natrinema</taxon>
    </lineage>
</organism>
<dbReference type="PANTHER" id="PTHR34512:SF30">
    <property type="entry name" value="OUTER MEMBRANE PROTEIN ASSEMBLY FACTOR BAMB"/>
    <property type="match status" value="1"/>
</dbReference>
<dbReference type="PROSITE" id="PS51318">
    <property type="entry name" value="TAT"/>
    <property type="match status" value="1"/>
</dbReference>
<reference evidence="2 3" key="1">
    <citation type="journal article" date="2019" name="Int. J. Syst. Evol. Microbiol.">
        <title>The Global Catalogue of Microorganisms (GCM) 10K type strain sequencing project: providing services to taxonomists for standard genome sequencing and annotation.</title>
        <authorList>
            <consortium name="The Broad Institute Genomics Platform"/>
            <consortium name="The Broad Institute Genome Sequencing Center for Infectious Disease"/>
            <person name="Wu L."/>
            <person name="Ma J."/>
        </authorList>
    </citation>
    <scope>NUCLEOTIDE SEQUENCE [LARGE SCALE GENOMIC DNA]</scope>
    <source>
        <strain evidence="2 3">LMG 29247</strain>
    </source>
</reference>
<feature type="domain" description="Pyrrolo-quinoline quinone repeat" evidence="1">
    <location>
        <begin position="194"/>
        <end position="404"/>
    </location>
</feature>
<dbReference type="InterPro" id="IPR011047">
    <property type="entry name" value="Quinoprotein_ADH-like_sf"/>
</dbReference>
<dbReference type="SMART" id="SM00564">
    <property type="entry name" value="PQQ"/>
    <property type="match status" value="5"/>
</dbReference>
<dbReference type="Gene3D" id="2.130.10.10">
    <property type="entry name" value="YVTN repeat-like/Quinoprotein amine dehydrogenase"/>
    <property type="match status" value="1"/>
</dbReference>
<dbReference type="InterPro" id="IPR002372">
    <property type="entry name" value="PQQ_rpt_dom"/>
</dbReference>
<evidence type="ECO:0000259" key="1">
    <source>
        <dbReference type="Pfam" id="PF13360"/>
    </source>
</evidence>
<sequence>MVPSRRRFLGAAGLTVAGSVAGTVGTSGTESGSTSRYDWPMSRYDPAGTGHNPAAAGPKDDVKIAWAHDTTGWFRGTAPPIRRGDTIYAAGNGLLALNGDTGARQFGHPGPYQSSLARARPSVYETATLAVTAPSGVFGVNAGGGIDLPVLNRSVGTERWAGPQSPGPGFFGPADPATPVAADGTIYTAIPGTNSIAALDPDDGRILWRSTYEDDKVSAAFNRPAVMDGIVFVTNWPRQVTAYDAETGAKRWQRKLDEQTVLAPVATEAGLVVPTRNDIRLLDATSGDRLWIRTHDGNITESAPAVADGIVFLADEQGSMHARDLETGESLWTTPFDGSTSPVVADGVVYAVRSGFSLVAIDAASGEKRFEYRPSQVPLSPPIVGDGVLYAVNRERVIALEEAT</sequence>
<evidence type="ECO:0000313" key="3">
    <source>
        <dbReference type="Proteomes" id="UP001596383"/>
    </source>
</evidence>
<dbReference type="InterPro" id="IPR018391">
    <property type="entry name" value="PQQ_b-propeller_rpt"/>
</dbReference>
<dbReference type="InterPro" id="IPR006311">
    <property type="entry name" value="TAT_signal"/>
</dbReference>
<accession>A0ABD5SKT4</accession>
<name>A0ABD5SKT4_9EURY</name>
<evidence type="ECO:0000313" key="2">
    <source>
        <dbReference type="EMBL" id="MFC6765577.1"/>
    </source>
</evidence>
<dbReference type="PANTHER" id="PTHR34512">
    <property type="entry name" value="CELL SURFACE PROTEIN"/>
    <property type="match status" value="1"/>
</dbReference>
<dbReference type="Proteomes" id="UP001596383">
    <property type="component" value="Unassembled WGS sequence"/>
</dbReference>
<dbReference type="Pfam" id="PF13360">
    <property type="entry name" value="PQQ_2"/>
    <property type="match status" value="1"/>
</dbReference>